<reference evidence="3" key="1">
    <citation type="journal article" date="2024" name="Algal Res.">
        <title>Biochemical, toxicological and genomic investigation of a high-biomass producing Limnothrix strain isolated from Italian shallow drinking water reservoir.</title>
        <authorList>
            <person name="Simonazzi M."/>
            <person name="Shishido T.K."/>
            <person name="Delbaje E."/>
            <person name="Wahlsten M."/>
            <person name="Fewer D.P."/>
            <person name="Sivonen K."/>
            <person name="Pezzolesi L."/>
            <person name="Pistocchi R."/>
        </authorList>
    </citation>
    <scope>NUCLEOTIDE SEQUENCE [LARGE SCALE GENOMIC DNA]</scope>
    <source>
        <strain evidence="3">LRLZ20PSL1</strain>
    </source>
</reference>
<dbReference type="EMBL" id="JAZAQF010000079">
    <property type="protein sequence ID" value="MFG3818712.1"/>
    <property type="molecule type" value="Genomic_DNA"/>
</dbReference>
<feature type="transmembrane region" description="Helical" evidence="1">
    <location>
        <begin position="52"/>
        <end position="74"/>
    </location>
</feature>
<protein>
    <submittedName>
        <fullName evidence="2">Type II secretion system protein</fullName>
    </submittedName>
</protein>
<keyword evidence="3" id="KW-1185">Reference proteome</keyword>
<proteinExistence type="predicted"/>
<keyword evidence="1" id="KW-1133">Transmembrane helix</keyword>
<sequence length="390" mass="43166">MITLQRVLKRVKRRYQALQLAYDPAFVSKRKGAIQNRQLDSTQTSGFTLIELLISALIAGLIISGLLGIVVELVSTNRRELARSETMRDMGIAAEFMSNELREAIYVYTGKCLWEGQSSPGETDYCPGLFGGDGGLEPPKDSLPLIAFWKLEPLPESCNSDKCSDYSLSGRTYTLVVYFLDKGNEDNKWDGRARISRGVLKRFNDAGNDQDPFNDPLDVNLGLTLQTWPKTAEGNWPDSNRPKLDSRQIQALVDFVDDTRDQTLSAERECPVQYQVTPSLASLTGDFEGVRSVYACVLDETGSAESLQELQQNKGNQNQKVILAVRGNPEGRYGLDRRSCSQDAPEAGEANLSTELGKATQQTTCRLAAVKTEVLNRGTVNKEPQNLVDP</sequence>
<dbReference type="InterPro" id="IPR012902">
    <property type="entry name" value="N_methyl_site"/>
</dbReference>
<dbReference type="Pfam" id="PF07963">
    <property type="entry name" value="N_methyl"/>
    <property type="match status" value="1"/>
</dbReference>
<dbReference type="Proteomes" id="UP001604335">
    <property type="component" value="Unassembled WGS sequence"/>
</dbReference>
<evidence type="ECO:0000313" key="3">
    <source>
        <dbReference type="Proteomes" id="UP001604335"/>
    </source>
</evidence>
<comment type="caution">
    <text evidence="2">The sequence shown here is derived from an EMBL/GenBank/DDBJ whole genome shotgun (WGS) entry which is preliminary data.</text>
</comment>
<organism evidence="2 3">
    <name type="scientific">Limnothrix redekei LRLZ20PSL1</name>
    <dbReference type="NCBI Taxonomy" id="3112953"/>
    <lineage>
        <taxon>Bacteria</taxon>
        <taxon>Bacillati</taxon>
        <taxon>Cyanobacteriota</taxon>
        <taxon>Cyanophyceae</taxon>
        <taxon>Pseudanabaenales</taxon>
        <taxon>Pseudanabaenaceae</taxon>
        <taxon>Limnothrix</taxon>
    </lineage>
</organism>
<dbReference type="PROSITE" id="PS00409">
    <property type="entry name" value="PROKAR_NTER_METHYL"/>
    <property type="match status" value="1"/>
</dbReference>
<evidence type="ECO:0000313" key="2">
    <source>
        <dbReference type="EMBL" id="MFG3818712.1"/>
    </source>
</evidence>
<evidence type="ECO:0000256" key="1">
    <source>
        <dbReference type="SAM" id="Phobius"/>
    </source>
</evidence>
<name>A0ABW7CC39_9CYAN</name>
<keyword evidence="1" id="KW-0812">Transmembrane</keyword>
<dbReference type="RefSeq" id="WP_393014226.1">
    <property type="nucleotide sequence ID" value="NZ_JAZAQF010000079.1"/>
</dbReference>
<accession>A0ABW7CC39</accession>
<keyword evidence="1" id="KW-0472">Membrane</keyword>
<gene>
    <name evidence="2" type="ORF">VPK24_13775</name>
</gene>